<dbReference type="EMBL" id="WOFH01000023">
    <property type="protein sequence ID" value="MUN42712.1"/>
    <property type="molecule type" value="Genomic_DNA"/>
</dbReference>
<name>A0A7K1LE70_9ACTN</name>
<evidence type="ECO:0008006" key="4">
    <source>
        <dbReference type="Google" id="ProtNLM"/>
    </source>
</evidence>
<reference evidence="2 3" key="1">
    <citation type="submission" date="2019-11" db="EMBL/GenBank/DDBJ databases">
        <authorList>
            <person name="Cao P."/>
        </authorList>
    </citation>
    <scope>NUCLEOTIDE SEQUENCE [LARGE SCALE GENOMIC DNA]</scope>
    <source>
        <strain evidence="2 3">NEAU-AAG5</strain>
    </source>
</reference>
<protein>
    <recommendedName>
        <fullName evidence="4">Guanylate cyclase domain-containing protein</fullName>
    </recommendedName>
</protein>
<comment type="caution">
    <text evidence="2">The sequence shown here is derived from an EMBL/GenBank/DDBJ whole genome shotgun (WGS) entry which is preliminary data.</text>
</comment>
<keyword evidence="3" id="KW-1185">Reference proteome</keyword>
<evidence type="ECO:0000313" key="2">
    <source>
        <dbReference type="EMBL" id="MUN42712.1"/>
    </source>
</evidence>
<dbReference type="RefSeq" id="WP_156222647.1">
    <property type="nucleotide sequence ID" value="NZ_WOFH01000023.1"/>
</dbReference>
<evidence type="ECO:0000313" key="3">
    <source>
        <dbReference type="Proteomes" id="UP000432015"/>
    </source>
</evidence>
<sequence length="219" mass="23464">MTASPTGLRAADPPLAGRPPHAVHVAHSDRELPLLAVDIAAFGDPRRDDEVQLHLRSALYARLEEAFTMTGLPWPGCYREDRGDGALVVVPPQVDPGNLLAPLGHHLNAVLRRSNRMASEAAHLRVRVAAHIGRVHGDDNGVAGTSLVHLFRLLEAPAFKRALAASGADVGLLASDHLHGVARACGGFFDPAAYEPLAVRCKETRARAWLWLPGPGARR</sequence>
<organism evidence="2 3">
    <name type="scientific">Actinomadura litoris</name>
    <dbReference type="NCBI Taxonomy" id="2678616"/>
    <lineage>
        <taxon>Bacteria</taxon>
        <taxon>Bacillati</taxon>
        <taxon>Actinomycetota</taxon>
        <taxon>Actinomycetes</taxon>
        <taxon>Streptosporangiales</taxon>
        <taxon>Thermomonosporaceae</taxon>
        <taxon>Actinomadura</taxon>
    </lineage>
</organism>
<dbReference type="AlphaFoldDB" id="A0A7K1LE70"/>
<feature type="region of interest" description="Disordered" evidence="1">
    <location>
        <begin position="1"/>
        <end position="21"/>
    </location>
</feature>
<gene>
    <name evidence="2" type="ORF">GNZ18_39895</name>
</gene>
<accession>A0A7K1LE70</accession>
<evidence type="ECO:0000256" key="1">
    <source>
        <dbReference type="SAM" id="MobiDB-lite"/>
    </source>
</evidence>
<proteinExistence type="predicted"/>
<dbReference type="Proteomes" id="UP000432015">
    <property type="component" value="Unassembled WGS sequence"/>
</dbReference>